<keyword evidence="2" id="KW-0813">Transport</keyword>
<keyword evidence="4 8" id="KW-0812">Transmembrane</keyword>
<evidence type="ECO:0000256" key="1">
    <source>
        <dbReference type="ARBA" id="ARBA00004651"/>
    </source>
</evidence>
<evidence type="ECO:0000256" key="6">
    <source>
        <dbReference type="ARBA" id="ARBA00022989"/>
    </source>
</evidence>
<keyword evidence="3" id="KW-1003">Cell membrane</keyword>
<keyword evidence="6 8" id="KW-1133">Transmembrane helix</keyword>
<dbReference type="GO" id="GO:0055085">
    <property type="term" value="P:transmembrane transport"/>
    <property type="evidence" value="ECO:0007669"/>
    <property type="project" value="InterPro"/>
</dbReference>
<keyword evidence="5" id="KW-0029">Amino-acid transport</keyword>
<dbReference type="GO" id="GO:0006865">
    <property type="term" value="P:amino acid transport"/>
    <property type="evidence" value="ECO:0007669"/>
    <property type="project" value="UniProtKB-KW"/>
</dbReference>
<evidence type="ECO:0000256" key="3">
    <source>
        <dbReference type="ARBA" id="ARBA00022475"/>
    </source>
</evidence>
<feature type="transmembrane region" description="Helical" evidence="8">
    <location>
        <begin position="130"/>
        <end position="152"/>
    </location>
</feature>
<dbReference type="PANTHER" id="PTHR43495">
    <property type="entry name" value="GABA PERMEASE"/>
    <property type="match status" value="1"/>
</dbReference>
<evidence type="ECO:0000313" key="10">
    <source>
        <dbReference type="EMBL" id="RSR47239.1"/>
    </source>
</evidence>
<dbReference type="Gene3D" id="1.20.1740.10">
    <property type="entry name" value="Amino acid/polyamine transporter I"/>
    <property type="match status" value="1"/>
</dbReference>
<organism evidence="10 11">
    <name type="scientific">Acinetobacter baumannii</name>
    <dbReference type="NCBI Taxonomy" id="470"/>
    <lineage>
        <taxon>Bacteria</taxon>
        <taxon>Pseudomonadati</taxon>
        <taxon>Pseudomonadota</taxon>
        <taxon>Gammaproteobacteria</taxon>
        <taxon>Moraxellales</taxon>
        <taxon>Moraxellaceae</taxon>
        <taxon>Acinetobacter</taxon>
        <taxon>Acinetobacter calcoaceticus/baumannii complex</taxon>
    </lineage>
</organism>
<feature type="transmembrane region" description="Helical" evidence="8">
    <location>
        <begin position="204"/>
        <end position="222"/>
    </location>
</feature>
<evidence type="ECO:0000256" key="8">
    <source>
        <dbReference type="SAM" id="Phobius"/>
    </source>
</evidence>
<keyword evidence="7 8" id="KW-0472">Membrane</keyword>
<name>A0A3R9SEE5_ACIBA</name>
<evidence type="ECO:0000256" key="4">
    <source>
        <dbReference type="ARBA" id="ARBA00022692"/>
    </source>
</evidence>
<feature type="transmembrane region" description="Helical" evidence="8">
    <location>
        <begin position="73"/>
        <end position="98"/>
    </location>
</feature>
<evidence type="ECO:0000313" key="11">
    <source>
        <dbReference type="Proteomes" id="UP000280073"/>
    </source>
</evidence>
<comment type="subcellular location">
    <subcellularLocation>
        <location evidence="1">Cell membrane</location>
        <topology evidence="1">Multi-pass membrane protein</topology>
    </subcellularLocation>
</comment>
<feature type="transmembrane region" description="Helical" evidence="8">
    <location>
        <begin position="6"/>
        <end position="23"/>
    </location>
</feature>
<dbReference type="Pfam" id="PF00324">
    <property type="entry name" value="AA_permease"/>
    <property type="match status" value="1"/>
</dbReference>
<feature type="domain" description="Amino acid permease/ SLC12A" evidence="9">
    <location>
        <begin position="1"/>
        <end position="251"/>
    </location>
</feature>
<dbReference type="PANTHER" id="PTHR43495:SF2">
    <property type="entry name" value="D-SERINE_D-ALANINE_GLYCINE TRANSPORTER"/>
    <property type="match status" value="1"/>
</dbReference>
<evidence type="ECO:0000259" key="9">
    <source>
        <dbReference type="Pfam" id="PF00324"/>
    </source>
</evidence>
<feature type="transmembrane region" description="Helical" evidence="8">
    <location>
        <begin position="158"/>
        <end position="184"/>
    </location>
</feature>
<accession>A0A3R9SEE5</accession>
<dbReference type="EMBL" id="RFDI01001243">
    <property type="protein sequence ID" value="RSR47239.1"/>
    <property type="molecule type" value="Genomic_DNA"/>
</dbReference>
<dbReference type="Proteomes" id="UP000280073">
    <property type="component" value="Unassembled WGS sequence"/>
</dbReference>
<gene>
    <name evidence="10" type="ORF">EA686_19325</name>
</gene>
<comment type="caution">
    <text evidence="10">The sequence shown here is derived from an EMBL/GenBank/DDBJ whole genome shotgun (WGS) entry which is preliminary data.</text>
</comment>
<feature type="transmembrane region" description="Helical" evidence="8">
    <location>
        <begin position="44"/>
        <end position="61"/>
    </location>
</feature>
<dbReference type="InterPro" id="IPR004841">
    <property type="entry name" value="AA-permease/SLC12A_dom"/>
</dbReference>
<evidence type="ECO:0000256" key="7">
    <source>
        <dbReference type="ARBA" id="ARBA00023136"/>
    </source>
</evidence>
<feature type="transmembrane region" description="Helical" evidence="8">
    <location>
        <begin position="228"/>
        <end position="246"/>
    </location>
</feature>
<evidence type="ECO:0000256" key="2">
    <source>
        <dbReference type="ARBA" id="ARBA00022448"/>
    </source>
</evidence>
<protein>
    <submittedName>
        <fullName evidence="10">Amino acid permease</fullName>
    </submittedName>
</protein>
<sequence>FLAGFQIAIFAFVGIELVGTTAAETKDPHKSLPKAINSIPLRILLFYVGALVCIIAVTSWAKVSPEKSPFVEMFTLVGLPIAAGLINFVVATSALSSANSGIFATSRMLYGLALDNDAPKSFSKLSKRKVPIRGLVFSMACVTIGTSILFIVPNVMTAFTIISALTSILCIFTFMLIVLSYIYYRKKSPELHIQSKYKMPGGLFMAWMTMLFLVFTIVILALDHDTLIALECSPIWFIGLFIAYKYKKKKMLQLDILKAQKVDYI</sequence>
<reference evidence="10 11" key="1">
    <citation type="submission" date="2018-10" db="EMBL/GenBank/DDBJ databases">
        <title>GWAS and RNA-Seq identify cryptic mechanisms of antimicrobial resistance in Acinetobacter baumannii.</title>
        <authorList>
            <person name="Sahl J.W."/>
        </authorList>
    </citation>
    <scope>NUCLEOTIDE SEQUENCE [LARGE SCALE GENOMIC DNA]</scope>
    <source>
        <strain evidence="10 11">TG28175</strain>
    </source>
</reference>
<proteinExistence type="predicted"/>
<dbReference type="AlphaFoldDB" id="A0A3R9SEE5"/>
<feature type="non-terminal residue" evidence="10">
    <location>
        <position position="1"/>
    </location>
</feature>
<evidence type="ECO:0000256" key="5">
    <source>
        <dbReference type="ARBA" id="ARBA00022970"/>
    </source>
</evidence>
<dbReference type="GO" id="GO:0005886">
    <property type="term" value="C:plasma membrane"/>
    <property type="evidence" value="ECO:0007669"/>
    <property type="project" value="UniProtKB-SubCell"/>
</dbReference>